<dbReference type="InterPro" id="IPR001034">
    <property type="entry name" value="DeoR_HTH"/>
</dbReference>
<dbReference type="Gene3D" id="3.30.70.2050">
    <property type="match status" value="1"/>
</dbReference>
<proteinExistence type="predicted"/>
<organism evidence="6 7">
    <name type="scientific">Corticicoccus populi</name>
    <dbReference type="NCBI Taxonomy" id="1812821"/>
    <lineage>
        <taxon>Bacteria</taxon>
        <taxon>Bacillati</taxon>
        <taxon>Bacillota</taxon>
        <taxon>Bacilli</taxon>
        <taxon>Bacillales</taxon>
        <taxon>Staphylococcaceae</taxon>
        <taxon>Corticicoccus</taxon>
    </lineage>
</organism>
<evidence type="ECO:0000313" key="7">
    <source>
        <dbReference type="Proteomes" id="UP001597519"/>
    </source>
</evidence>
<reference evidence="7" key="1">
    <citation type="journal article" date="2019" name="Int. J. Syst. Evol. Microbiol.">
        <title>The Global Catalogue of Microorganisms (GCM) 10K type strain sequencing project: providing services to taxonomists for standard genome sequencing and annotation.</title>
        <authorList>
            <consortium name="The Broad Institute Genomics Platform"/>
            <consortium name="The Broad Institute Genome Sequencing Center for Infectious Disease"/>
            <person name="Wu L."/>
            <person name="Ma J."/>
        </authorList>
    </citation>
    <scope>NUCLEOTIDE SEQUENCE [LARGE SCALE GENOMIC DNA]</scope>
    <source>
        <strain evidence="7">KCTC 33575</strain>
    </source>
</reference>
<comment type="caution">
    <text evidence="6">The sequence shown here is derived from an EMBL/GenBank/DDBJ whole genome shotgun (WGS) entry which is preliminary data.</text>
</comment>
<dbReference type="SUPFAM" id="SSF160387">
    <property type="entry name" value="NosL/MerB-like"/>
    <property type="match status" value="1"/>
</dbReference>
<feature type="domain" description="HTH deoR-type" evidence="5">
    <location>
        <begin position="3"/>
        <end position="58"/>
    </location>
</feature>
<dbReference type="InterPro" id="IPR008719">
    <property type="entry name" value="N2O_reductase_NosL"/>
</dbReference>
<dbReference type="Proteomes" id="UP001597519">
    <property type="component" value="Unassembled WGS sequence"/>
</dbReference>
<dbReference type="Gene3D" id="1.10.10.10">
    <property type="entry name" value="Winged helix-like DNA-binding domain superfamily/Winged helix DNA-binding domain"/>
    <property type="match status" value="1"/>
</dbReference>
<gene>
    <name evidence="6" type="ORF">ACFSX4_10125</name>
</gene>
<dbReference type="PANTHER" id="PTHR41247">
    <property type="entry name" value="HTH-TYPE TRANSCRIPTIONAL REPRESSOR YCNK"/>
    <property type="match status" value="1"/>
</dbReference>
<keyword evidence="3" id="KW-0238">DNA-binding</keyword>
<keyword evidence="4" id="KW-0804">Transcription</keyword>
<dbReference type="SUPFAM" id="SSF46785">
    <property type="entry name" value="Winged helix' DNA-binding domain"/>
    <property type="match status" value="1"/>
</dbReference>
<accession>A0ABW5WZS6</accession>
<evidence type="ECO:0000256" key="2">
    <source>
        <dbReference type="ARBA" id="ARBA00023015"/>
    </source>
</evidence>
<dbReference type="SMART" id="SM00420">
    <property type="entry name" value="HTH_DEOR"/>
    <property type="match status" value="1"/>
</dbReference>
<evidence type="ECO:0000259" key="5">
    <source>
        <dbReference type="PROSITE" id="PS51000"/>
    </source>
</evidence>
<sequence length="203" mass="22953">MVKTKRQEKIYNLIEEQKEITIKKLSQRFSVSEMTIHRDLKLLIDEGLVKKIFGGVQLSEASADVQQNQCAFCQKSITVEGKLNYQLILSNNKIENTCCAHCGILRQKQIEDKVVQALCHDFITHTTISPFSAWFVMDTGIHLGCCEPQVLAFGNKDYAEKFVKGFGGVILSFEEVSKRLEGEMDISCCSNVDKHNQSNSKNK</sequence>
<dbReference type="EMBL" id="JBHUOQ010000004">
    <property type="protein sequence ID" value="MFD2830816.1"/>
    <property type="molecule type" value="Genomic_DNA"/>
</dbReference>
<dbReference type="RefSeq" id="WP_377774208.1">
    <property type="nucleotide sequence ID" value="NZ_JBHUOQ010000004.1"/>
</dbReference>
<dbReference type="Pfam" id="PF08220">
    <property type="entry name" value="HTH_DeoR"/>
    <property type="match status" value="1"/>
</dbReference>
<keyword evidence="1" id="KW-0423">Lactose metabolism</keyword>
<evidence type="ECO:0000256" key="1">
    <source>
        <dbReference type="ARBA" id="ARBA00022736"/>
    </source>
</evidence>
<dbReference type="InterPro" id="IPR018356">
    <property type="entry name" value="Tscrpt_reg_HTH_DeoR_CS"/>
</dbReference>
<dbReference type="PRINTS" id="PR00037">
    <property type="entry name" value="HTHLACR"/>
</dbReference>
<evidence type="ECO:0000313" key="6">
    <source>
        <dbReference type="EMBL" id="MFD2830816.1"/>
    </source>
</evidence>
<dbReference type="PROSITE" id="PS00894">
    <property type="entry name" value="HTH_DEOR_1"/>
    <property type="match status" value="1"/>
</dbReference>
<dbReference type="Pfam" id="PF05573">
    <property type="entry name" value="NosL"/>
    <property type="match status" value="1"/>
</dbReference>
<protein>
    <submittedName>
        <fullName evidence="6">DeoR family transcriptional regulator</fullName>
    </submittedName>
</protein>
<evidence type="ECO:0000256" key="3">
    <source>
        <dbReference type="ARBA" id="ARBA00023125"/>
    </source>
</evidence>
<name>A0ABW5WZS6_9STAP</name>
<evidence type="ECO:0000256" key="4">
    <source>
        <dbReference type="ARBA" id="ARBA00023163"/>
    </source>
</evidence>
<keyword evidence="7" id="KW-1185">Reference proteome</keyword>
<dbReference type="PROSITE" id="PS51000">
    <property type="entry name" value="HTH_DEOR_2"/>
    <property type="match status" value="1"/>
</dbReference>
<keyword evidence="2" id="KW-0805">Transcription regulation</keyword>
<dbReference type="InterPro" id="IPR036388">
    <property type="entry name" value="WH-like_DNA-bd_sf"/>
</dbReference>
<dbReference type="PANTHER" id="PTHR41247:SF1">
    <property type="entry name" value="HTH-TYPE TRANSCRIPTIONAL REPRESSOR YCNK"/>
    <property type="match status" value="1"/>
</dbReference>
<dbReference type="InterPro" id="IPR036390">
    <property type="entry name" value="WH_DNA-bd_sf"/>
</dbReference>